<proteinExistence type="inferred from homology"/>
<keyword evidence="1" id="KW-0436">Ligase</keyword>
<sequence length="95" mass="11004">MKIDEKVVRKVARLARLRLQDDEIVRWQNDLTQILSWVEQLNETNTDQVDPMTSVNLKEMPRRNDIVTEGDAPHCVVSNAPKAEFDMFVVPKVVE</sequence>
<dbReference type="SUPFAM" id="SSF141000">
    <property type="entry name" value="Glu-tRNAGln amidotransferase C subunit"/>
    <property type="match status" value="1"/>
</dbReference>
<dbReference type="GO" id="GO:0070681">
    <property type="term" value="P:glutaminyl-tRNAGln biosynthesis via transamidation"/>
    <property type="evidence" value="ECO:0007669"/>
    <property type="project" value="TreeGrafter"/>
</dbReference>
<dbReference type="HAMAP" id="MF_00122">
    <property type="entry name" value="GatC"/>
    <property type="match status" value="1"/>
</dbReference>
<dbReference type="AlphaFoldDB" id="A0A1W6N6D5"/>
<gene>
    <name evidence="1" type="primary">gatC</name>
    <name evidence="2" type="ORF">GQ61_08735</name>
</gene>
<evidence type="ECO:0000256" key="1">
    <source>
        <dbReference type="HAMAP-Rule" id="MF_00122"/>
    </source>
</evidence>
<dbReference type="GO" id="GO:0050567">
    <property type="term" value="F:glutaminyl-tRNA synthase (glutamine-hydrolyzing) activity"/>
    <property type="evidence" value="ECO:0007669"/>
    <property type="project" value="UniProtKB-UniRule"/>
</dbReference>
<dbReference type="EC" id="6.3.5.-" evidence="1"/>
<dbReference type="Gene3D" id="1.10.20.60">
    <property type="entry name" value="Glu-tRNAGln amidotransferase C subunit, N-terminal domain"/>
    <property type="match status" value="1"/>
</dbReference>
<accession>A0A1W6N6D5</accession>
<dbReference type="Proteomes" id="UP000237351">
    <property type="component" value="Chromosome"/>
</dbReference>
<dbReference type="EMBL" id="CP008743">
    <property type="protein sequence ID" value="ARN85358.1"/>
    <property type="molecule type" value="Genomic_DNA"/>
</dbReference>
<dbReference type="OrthoDB" id="9794326at2"/>
<comment type="subunit">
    <text evidence="1">Heterotrimer of A, B and C subunits.</text>
</comment>
<keyword evidence="1" id="KW-0067">ATP-binding</keyword>
<evidence type="ECO:0000313" key="3">
    <source>
        <dbReference type="Proteomes" id="UP000237351"/>
    </source>
</evidence>
<dbReference type="PANTHER" id="PTHR15004">
    <property type="entry name" value="GLUTAMYL-TRNA(GLN) AMIDOTRANSFERASE SUBUNIT C, MITOCHONDRIAL"/>
    <property type="match status" value="1"/>
</dbReference>
<keyword evidence="3" id="KW-1185">Reference proteome</keyword>
<dbReference type="STRING" id="1414854.GQ61_08735"/>
<keyword evidence="1" id="KW-0547">Nucleotide-binding</keyword>
<comment type="function">
    <text evidence="1">Allows the formation of correctly charged Asn-tRNA(Asn) or Gln-tRNA(Gln) through the transamidation of misacylated Asp-tRNA(Asn) or Glu-tRNA(Gln) in organisms which lack either or both of asparaginyl-tRNA or glutaminyl-tRNA synthetases. The reaction takes place in the presence of glutamine and ATP through an activated phospho-Asp-tRNA(Asn) or phospho-Glu-tRNA(Gln).</text>
</comment>
<protein>
    <recommendedName>
        <fullName evidence="1">Aspartyl/glutamyl-tRNA(Asn/Gln) amidotransferase subunit C</fullName>
        <shortName evidence="1">Asp/Glu-ADT subunit C</shortName>
        <ecNumber evidence="1">6.3.5.-</ecNumber>
    </recommendedName>
</protein>
<dbReference type="InterPro" id="IPR036113">
    <property type="entry name" value="Asp/Glu-ADT_sf_sub_c"/>
</dbReference>
<dbReference type="GO" id="GO:0006450">
    <property type="term" value="P:regulation of translational fidelity"/>
    <property type="evidence" value="ECO:0007669"/>
    <property type="project" value="InterPro"/>
</dbReference>
<dbReference type="GO" id="GO:0050566">
    <property type="term" value="F:asparaginyl-tRNA synthase (glutamine-hydrolyzing) activity"/>
    <property type="evidence" value="ECO:0007669"/>
    <property type="project" value="RHEA"/>
</dbReference>
<dbReference type="RefSeq" id="WP_085784916.1">
    <property type="nucleotide sequence ID" value="NZ_CP008743.1"/>
</dbReference>
<dbReference type="PANTHER" id="PTHR15004:SF0">
    <property type="entry name" value="GLUTAMYL-TRNA(GLN) AMIDOTRANSFERASE SUBUNIT C, MITOCHONDRIAL"/>
    <property type="match status" value="1"/>
</dbReference>
<organism evidence="2 3">
    <name type="scientific">Candidatus Nucleicultrix amoebiphila FS5</name>
    <dbReference type="NCBI Taxonomy" id="1414854"/>
    <lineage>
        <taxon>Bacteria</taxon>
        <taxon>Pseudomonadati</taxon>
        <taxon>Pseudomonadota</taxon>
        <taxon>Alphaproteobacteria</taxon>
        <taxon>Holosporales</taxon>
        <taxon>Candidatus Nucleicultricaceae</taxon>
        <taxon>Candidatus Nucleicultrix</taxon>
    </lineage>
</organism>
<evidence type="ECO:0000313" key="2">
    <source>
        <dbReference type="EMBL" id="ARN85358.1"/>
    </source>
</evidence>
<dbReference type="KEGG" id="naf:GQ61_08735"/>
<name>A0A1W6N6D5_9PROT</name>
<dbReference type="GO" id="GO:0006412">
    <property type="term" value="P:translation"/>
    <property type="evidence" value="ECO:0007669"/>
    <property type="project" value="UniProtKB-UniRule"/>
</dbReference>
<dbReference type="Pfam" id="PF02686">
    <property type="entry name" value="GatC"/>
    <property type="match status" value="1"/>
</dbReference>
<dbReference type="GO" id="GO:0005524">
    <property type="term" value="F:ATP binding"/>
    <property type="evidence" value="ECO:0007669"/>
    <property type="project" value="UniProtKB-KW"/>
</dbReference>
<comment type="catalytic activity">
    <reaction evidence="1">
        <text>L-glutamyl-tRNA(Gln) + L-glutamine + ATP + H2O = L-glutaminyl-tRNA(Gln) + L-glutamate + ADP + phosphate + H(+)</text>
        <dbReference type="Rhea" id="RHEA:17521"/>
        <dbReference type="Rhea" id="RHEA-COMP:9681"/>
        <dbReference type="Rhea" id="RHEA-COMP:9684"/>
        <dbReference type="ChEBI" id="CHEBI:15377"/>
        <dbReference type="ChEBI" id="CHEBI:15378"/>
        <dbReference type="ChEBI" id="CHEBI:29985"/>
        <dbReference type="ChEBI" id="CHEBI:30616"/>
        <dbReference type="ChEBI" id="CHEBI:43474"/>
        <dbReference type="ChEBI" id="CHEBI:58359"/>
        <dbReference type="ChEBI" id="CHEBI:78520"/>
        <dbReference type="ChEBI" id="CHEBI:78521"/>
        <dbReference type="ChEBI" id="CHEBI:456216"/>
    </reaction>
</comment>
<dbReference type="NCBIfam" id="TIGR00135">
    <property type="entry name" value="gatC"/>
    <property type="match status" value="1"/>
</dbReference>
<dbReference type="InterPro" id="IPR003837">
    <property type="entry name" value="GatC"/>
</dbReference>
<comment type="catalytic activity">
    <reaction evidence="1">
        <text>L-aspartyl-tRNA(Asn) + L-glutamine + ATP + H2O = L-asparaginyl-tRNA(Asn) + L-glutamate + ADP + phosphate + 2 H(+)</text>
        <dbReference type="Rhea" id="RHEA:14513"/>
        <dbReference type="Rhea" id="RHEA-COMP:9674"/>
        <dbReference type="Rhea" id="RHEA-COMP:9677"/>
        <dbReference type="ChEBI" id="CHEBI:15377"/>
        <dbReference type="ChEBI" id="CHEBI:15378"/>
        <dbReference type="ChEBI" id="CHEBI:29985"/>
        <dbReference type="ChEBI" id="CHEBI:30616"/>
        <dbReference type="ChEBI" id="CHEBI:43474"/>
        <dbReference type="ChEBI" id="CHEBI:58359"/>
        <dbReference type="ChEBI" id="CHEBI:78515"/>
        <dbReference type="ChEBI" id="CHEBI:78516"/>
        <dbReference type="ChEBI" id="CHEBI:456216"/>
    </reaction>
</comment>
<comment type="similarity">
    <text evidence="1">Belongs to the GatC family.</text>
</comment>
<keyword evidence="1" id="KW-0648">Protein biosynthesis</keyword>
<reference evidence="2 3" key="1">
    <citation type="submission" date="2014-06" db="EMBL/GenBank/DDBJ databases">
        <title>The genome of the endonuclear symbiont Nucleicultrix amoebiphila.</title>
        <authorList>
            <person name="Schulz F."/>
            <person name="Horn M."/>
        </authorList>
    </citation>
    <scope>NUCLEOTIDE SEQUENCE [LARGE SCALE GENOMIC DNA]</scope>
    <source>
        <strain evidence="2 3">FS5</strain>
    </source>
</reference>